<gene>
    <name evidence="4" type="ORF">Ari01nite_39400</name>
</gene>
<keyword evidence="3" id="KW-0732">Signal</keyword>
<evidence type="ECO:0000256" key="1">
    <source>
        <dbReference type="SAM" id="MobiDB-lite"/>
    </source>
</evidence>
<reference evidence="4" key="1">
    <citation type="submission" date="2021-01" db="EMBL/GenBank/DDBJ databases">
        <title>Whole genome shotgun sequence of Actinoplanes rishiriensis NBRC 108556.</title>
        <authorList>
            <person name="Komaki H."/>
            <person name="Tamura T."/>
        </authorList>
    </citation>
    <scope>NUCLEOTIDE SEQUENCE</scope>
    <source>
        <strain evidence="4">NBRC 108556</strain>
    </source>
</reference>
<dbReference type="RefSeq" id="WP_203782730.1">
    <property type="nucleotide sequence ID" value="NZ_BOMV01000046.1"/>
</dbReference>
<evidence type="ECO:0000256" key="2">
    <source>
        <dbReference type="SAM" id="Phobius"/>
    </source>
</evidence>
<dbReference type="EMBL" id="BOMV01000046">
    <property type="protein sequence ID" value="GIE96475.1"/>
    <property type="molecule type" value="Genomic_DNA"/>
</dbReference>
<keyword evidence="2" id="KW-0472">Membrane</keyword>
<accession>A0A919JZT4</accession>
<feature type="compositionally biased region" description="Polar residues" evidence="1">
    <location>
        <begin position="215"/>
        <end position="234"/>
    </location>
</feature>
<protein>
    <submittedName>
        <fullName evidence="4">Uncharacterized protein</fullName>
    </submittedName>
</protein>
<feature type="region of interest" description="Disordered" evidence="1">
    <location>
        <begin position="140"/>
        <end position="243"/>
    </location>
</feature>
<dbReference type="Proteomes" id="UP000636960">
    <property type="component" value="Unassembled WGS sequence"/>
</dbReference>
<evidence type="ECO:0000313" key="4">
    <source>
        <dbReference type="EMBL" id="GIE96475.1"/>
    </source>
</evidence>
<keyword evidence="2" id="KW-1133">Transmembrane helix</keyword>
<feature type="compositionally biased region" description="Low complexity" evidence="1">
    <location>
        <begin position="144"/>
        <end position="170"/>
    </location>
</feature>
<feature type="transmembrane region" description="Helical" evidence="2">
    <location>
        <begin position="296"/>
        <end position="319"/>
    </location>
</feature>
<sequence>MSRQFRYRVTAMVLGGLIFGAPLLTNGTASAEQTEPVAEGGRQVVFEGGGGMFGLSCRSRPDVESMVVPAESTVRVVNRTGYSAKLMLSGDTKGVLPDDAVTEVVFRRGTTSVLLEPNCALGDDAMPVMVTASPSAGVLPDPAPATAATAERPSSAPSAADSPSGPASGAVLPDSAPASRPHRVLSTGTTGTRGPVVLRTSAVAQAATTAAQAMPQGSGTSRVKTRTQPRTTGGTLPAFAGMPPGEQKKLLPGVPPLDATPATQEAAPGAVSPEPSEIAAAEPVAAMRPMPDSTPIGLLALIAAVCVMGVGAAAIRAIVSERANRAKMA</sequence>
<proteinExistence type="predicted"/>
<feature type="signal peptide" evidence="3">
    <location>
        <begin position="1"/>
        <end position="31"/>
    </location>
</feature>
<comment type="caution">
    <text evidence="4">The sequence shown here is derived from an EMBL/GenBank/DDBJ whole genome shotgun (WGS) entry which is preliminary data.</text>
</comment>
<feature type="compositionally biased region" description="Low complexity" evidence="1">
    <location>
        <begin position="202"/>
        <end position="213"/>
    </location>
</feature>
<evidence type="ECO:0000256" key="3">
    <source>
        <dbReference type="SAM" id="SignalP"/>
    </source>
</evidence>
<name>A0A919JZT4_9ACTN</name>
<keyword evidence="2" id="KW-0812">Transmembrane</keyword>
<feature type="chain" id="PRO_5037641460" evidence="3">
    <location>
        <begin position="32"/>
        <end position="329"/>
    </location>
</feature>
<organism evidence="4 5">
    <name type="scientific">Paractinoplanes rishiriensis</name>
    <dbReference type="NCBI Taxonomy" id="1050105"/>
    <lineage>
        <taxon>Bacteria</taxon>
        <taxon>Bacillati</taxon>
        <taxon>Actinomycetota</taxon>
        <taxon>Actinomycetes</taxon>
        <taxon>Micromonosporales</taxon>
        <taxon>Micromonosporaceae</taxon>
        <taxon>Paractinoplanes</taxon>
    </lineage>
</organism>
<dbReference type="AlphaFoldDB" id="A0A919JZT4"/>
<evidence type="ECO:0000313" key="5">
    <source>
        <dbReference type="Proteomes" id="UP000636960"/>
    </source>
</evidence>
<keyword evidence="5" id="KW-1185">Reference proteome</keyword>